<evidence type="ECO:0008006" key="3">
    <source>
        <dbReference type="Google" id="ProtNLM"/>
    </source>
</evidence>
<comment type="caution">
    <text evidence="1">The sequence shown here is derived from an EMBL/GenBank/DDBJ whole genome shotgun (WGS) entry which is preliminary data.</text>
</comment>
<reference evidence="1 2" key="1">
    <citation type="submission" date="2017-03" db="EMBL/GenBank/DDBJ databases">
        <title>An alternative strategy for trypanosome survival in the mammalian bloodstream revealed through genome and transcriptome analysis of the ubiquitous bovine parasite Trypanosoma (Megatrypanum) theileri.</title>
        <authorList>
            <person name="Kelly S."/>
            <person name="Ivens A."/>
            <person name="Mott A."/>
            <person name="O'Neill E."/>
            <person name="Emms D."/>
            <person name="Macleod O."/>
            <person name="Voorheis P."/>
            <person name="Matthews J."/>
            <person name="Matthews K."/>
            <person name="Carrington M."/>
        </authorList>
    </citation>
    <scope>NUCLEOTIDE SEQUENCE [LARGE SCALE GENOMIC DNA]</scope>
    <source>
        <strain evidence="1">Edinburgh</strain>
    </source>
</reference>
<dbReference type="GeneID" id="39983390"/>
<evidence type="ECO:0000313" key="2">
    <source>
        <dbReference type="Proteomes" id="UP000192257"/>
    </source>
</evidence>
<accession>A0A1X0P2X1</accession>
<proteinExistence type="predicted"/>
<dbReference type="OrthoDB" id="251105at2759"/>
<protein>
    <recommendedName>
        <fullName evidence="3">K Homology domain-containing protein</fullName>
    </recommendedName>
</protein>
<sequence>MSNEVIQVNDVSRKLHQEYALLLEKLHMLQSAWHKATIRKGVLEASFASTASYGDVLEPIRQRLSELQSEHAVLSQQNVFLHSQVKNAKELYKRACEESSSLSSTVCSEKELLEEEYLQVMRLIDQFDPELQEDAPLVKAALAEQRVELRVLQDALDVVKQSMESDSIGEVLKSSSIFFASSSPTVEVPIEDISLPVTRGRLRLLTGPSGDGLQQLRDRHRVSVFIVSSNDQVSVRVRGHRSGVENCVSDIRRILSL</sequence>
<organism evidence="1 2">
    <name type="scientific">Trypanosoma theileri</name>
    <dbReference type="NCBI Taxonomy" id="67003"/>
    <lineage>
        <taxon>Eukaryota</taxon>
        <taxon>Discoba</taxon>
        <taxon>Euglenozoa</taxon>
        <taxon>Kinetoplastea</taxon>
        <taxon>Metakinetoplastina</taxon>
        <taxon>Trypanosomatida</taxon>
        <taxon>Trypanosomatidae</taxon>
        <taxon>Trypanosoma</taxon>
    </lineage>
</organism>
<dbReference type="AlphaFoldDB" id="A0A1X0P2X1"/>
<dbReference type="Proteomes" id="UP000192257">
    <property type="component" value="Unassembled WGS sequence"/>
</dbReference>
<gene>
    <name evidence="1" type="ORF">TM35_000071640</name>
</gene>
<dbReference type="VEuPathDB" id="TriTrypDB:TM35_000071640"/>
<dbReference type="RefSeq" id="XP_028884806.1">
    <property type="nucleotide sequence ID" value="XM_029023610.1"/>
</dbReference>
<name>A0A1X0P2X1_9TRYP</name>
<dbReference type="Gene3D" id="3.30.1370.10">
    <property type="entry name" value="K Homology domain, type 1"/>
    <property type="match status" value="1"/>
</dbReference>
<evidence type="ECO:0000313" key="1">
    <source>
        <dbReference type="EMBL" id="ORC90740.1"/>
    </source>
</evidence>
<dbReference type="InterPro" id="IPR036612">
    <property type="entry name" value="KH_dom_type_1_sf"/>
</dbReference>
<keyword evidence="2" id="KW-1185">Reference proteome</keyword>
<dbReference type="GO" id="GO:0003723">
    <property type="term" value="F:RNA binding"/>
    <property type="evidence" value="ECO:0007669"/>
    <property type="project" value="InterPro"/>
</dbReference>
<dbReference type="EMBL" id="NBCO01000007">
    <property type="protein sequence ID" value="ORC90740.1"/>
    <property type="molecule type" value="Genomic_DNA"/>
</dbReference>
<dbReference type="SUPFAM" id="SSF54791">
    <property type="entry name" value="Eukaryotic type KH-domain (KH-domain type I)"/>
    <property type="match status" value="1"/>
</dbReference>